<accession>A0A0V0GMY2</accession>
<protein>
    <submittedName>
        <fullName evidence="1">Putative ovule protein</fullName>
    </submittedName>
</protein>
<dbReference type="EMBL" id="GEDG01036549">
    <property type="protein sequence ID" value="JAP08640.1"/>
    <property type="molecule type" value="Transcribed_RNA"/>
</dbReference>
<evidence type="ECO:0000313" key="1">
    <source>
        <dbReference type="EMBL" id="JAP08640.1"/>
    </source>
</evidence>
<dbReference type="AlphaFoldDB" id="A0A0V0GMY2"/>
<organism evidence="1">
    <name type="scientific">Solanum chacoense</name>
    <name type="common">Chaco potato</name>
    <dbReference type="NCBI Taxonomy" id="4108"/>
    <lineage>
        <taxon>Eukaryota</taxon>
        <taxon>Viridiplantae</taxon>
        <taxon>Streptophyta</taxon>
        <taxon>Embryophyta</taxon>
        <taxon>Tracheophyta</taxon>
        <taxon>Spermatophyta</taxon>
        <taxon>Magnoliopsida</taxon>
        <taxon>eudicotyledons</taxon>
        <taxon>Gunneridae</taxon>
        <taxon>Pentapetalae</taxon>
        <taxon>asterids</taxon>
        <taxon>lamiids</taxon>
        <taxon>Solanales</taxon>
        <taxon>Solanaceae</taxon>
        <taxon>Solanoideae</taxon>
        <taxon>Solaneae</taxon>
        <taxon>Solanum</taxon>
    </lineage>
</organism>
<proteinExistence type="predicted"/>
<reference evidence="1" key="1">
    <citation type="submission" date="2015-12" db="EMBL/GenBank/DDBJ databases">
        <title>Gene expression during late stages of embryo sac development: a critical building block for successful pollen-pistil interactions.</title>
        <authorList>
            <person name="Liu Y."/>
            <person name="Joly V."/>
            <person name="Sabar M."/>
            <person name="Matton D.P."/>
        </authorList>
    </citation>
    <scope>NUCLEOTIDE SEQUENCE</scope>
</reference>
<name>A0A0V0GMY2_SOLCH</name>
<sequence>MGNEGTKKSLFCTSCIFSSLAHPVKLDWSTSCIFSSLAHPVKLDNKKLGRLYSYPVSTQLILCKLKSL</sequence>